<evidence type="ECO:0000256" key="1">
    <source>
        <dbReference type="ARBA" id="ARBA00004442"/>
    </source>
</evidence>
<evidence type="ECO:0000256" key="5">
    <source>
        <dbReference type="ARBA" id="ARBA00023237"/>
    </source>
</evidence>
<proteinExistence type="inferred from homology"/>
<accession>A0ABT7X7P8</accession>
<evidence type="ECO:0000256" key="4">
    <source>
        <dbReference type="ARBA" id="ARBA00023136"/>
    </source>
</evidence>
<dbReference type="RefSeq" id="WP_301640367.1">
    <property type="nucleotide sequence ID" value="NZ_JAUEII010000027.1"/>
</dbReference>
<dbReference type="InterPro" id="IPR033985">
    <property type="entry name" value="SusD-like_N"/>
</dbReference>
<gene>
    <name evidence="8" type="ORF">QVO10_11955</name>
</gene>
<evidence type="ECO:0000313" key="9">
    <source>
        <dbReference type="Proteomes" id="UP001167871"/>
    </source>
</evidence>
<keyword evidence="3" id="KW-0732">Signal</keyword>
<name>A0ABT7X7P8_9BACE</name>
<keyword evidence="4" id="KW-0472">Membrane</keyword>
<keyword evidence="5" id="KW-0998">Cell outer membrane</keyword>
<reference evidence="8" key="2">
    <citation type="submission" date="2024-05" db="EMBL/GenBank/DDBJ databases">
        <title>Identification and characterization of horizontal gene transfer across gut microbiota members of farm animals based on homology search.</title>
        <authorList>
            <person name="Schwarzerova J."/>
            <person name="Nykrynova M."/>
            <person name="Jureckova K."/>
            <person name="Cejkova D."/>
            <person name="Rychlik I."/>
        </authorList>
    </citation>
    <scope>NUCLEOTIDE SEQUENCE</scope>
    <source>
        <strain evidence="8">84_SSukc20</strain>
    </source>
</reference>
<evidence type="ECO:0000259" key="7">
    <source>
        <dbReference type="Pfam" id="PF14322"/>
    </source>
</evidence>
<evidence type="ECO:0000256" key="2">
    <source>
        <dbReference type="ARBA" id="ARBA00006275"/>
    </source>
</evidence>
<dbReference type="Pfam" id="PF14322">
    <property type="entry name" value="SusD-like_3"/>
    <property type="match status" value="1"/>
</dbReference>
<dbReference type="PROSITE" id="PS51257">
    <property type="entry name" value="PROKAR_LIPOPROTEIN"/>
    <property type="match status" value="1"/>
</dbReference>
<evidence type="ECO:0000256" key="3">
    <source>
        <dbReference type="ARBA" id="ARBA00022729"/>
    </source>
</evidence>
<dbReference type="InterPro" id="IPR011990">
    <property type="entry name" value="TPR-like_helical_dom_sf"/>
</dbReference>
<comment type="similarity">
    <text evidence="2">Belongs to the SusD family.</text>
</comment>
<dbReference type="InterPro" id="IPR012944">
    <property type="entry name" value="SusD_RagB_dom"/>
</dbReference>
<dbReference type="EMBL" id="JAUEII010000027">
    <property type="protein sequence ID" value="MDN0050092.1"/>
    <property type="molecule type" value="Genomic_DNA"/>
</dbReference>
<keyword evidence="9" id="KW-1185">Reference proteome</keyword>
<dbReference type="Pfam" id="PF07980">
    <property type="entry name" value="SusD_RagB"/>
    <property type="match status" value="1"/>
</dbReference>
<dbReference type="Proteomes" id="UP001167871">
    <property type="component" value="Unassembled WGS sequence"/>
</dbReference>
<evidence type="ECO:0000313" key="8">
    <source>
        <dbReference type="EMBL" id="MDN0050092.1"/>
    </source>
</evidence>
<reference evidence="8" key="1">
    <citation type="submission" date="2023-06" db="EMBL/GenBank/DDBJ databases">
        <authorList>
            <person name="Zeman M."/>
            <person name="Kubasova T."/>
            <person name="Jahodarova E."/>
            <person name="Nykrynova M."/>
            <person name="Rychlik I."/>
        </authorList>
    </citation>
    <scope>NUCLEOTIDE SEQUENCE</scope>
    <source>
        <strain evidence="8">84_SSukc20</strain>
    </source>
</reference>
<organism evidence="8 9">
    <name type="scientific">Bacteroides gallinaceum</name>
    <dbReference type="NCBI Taxonomy" id="1462571"/>
    <lineage>
        <taxon>Bacteria</taxon>
        <taxon>Pseudomonadati</taxon>
        <taxon>Bacteroidota</taxon>
        <taxon>Bacteroidia</taxon>
        <taxon>Bacteroidales</taxon>
        <taxon>Bacteroidaceae</taxon>
        <taxon>Bacteroides</taxon>
    </lineage>
</organism>
<sequence length="643" mass="72408">MKSIKTFILVGLSCLLASCHDLLDIEPNNKLTADDLFGNPNGAKAFLATLYRDLPIEDYMFMPGTTGEGGFNNPKGNIGLLWYANICEEAVQSQWGEQSPNHVIRADYFNHGYETLRNVNLLKSIIPTLNIRQEEKDVLEGEVAFMTAYIYFYLAEKFGGVPLIKELQDYDPANPGALVVPRSTEYDTWDYVMKQCDIAAEKLPENNTDRRATKWAALALKSRAALYAASVAKFGSLAPMEGEAVSLGLAGMKESDAQYFYQQCIDASWAIMNQSNHKLYKPEPANPEEAETNYRNIFVNPNSTEGEAIFIKGIVKEGEGFGSSLNYYIEPYQTQGQGKMSPSLNLVDAYEDYTDLPGIRSEAKVRTRLNDDFSSAGFDATKNDYIKVNRDTPYDLFNGVAYGDAKKAKDARLWASIILPGTEWKGNKIIMQGGLIQPDGTEIYRVPTTVQGKDGNTYYSLGGEKHQVSGFWPGDGTHSMSGFLMKKMISEDMPAQYDKTTLDYIVFRYAEVLLNYAEAVCESQLGDMTEAKNALNAVRKRAAHTNEIELTRENVRKERFVELAFENIRIWDLRRWRVLHTLFNNYSHDILVPLLDLRETDPKLIFVRKTTLGVSLNGPSNYSISEYYEDVPRNAINQMPQNP</sequence>
<comment type="caution">
    <text evidence="8">The sequence shown here is derived from an EMBL/GenBank/DDBJ whole genome shotgun (WGS) entry which is preliminary data.</text>
</comment>
<evidence type="ECO:0000259" key="6">
    <source>
        <dbReference type="Pfam" id="PF07980"/>
    </source>
</evidence>
<feature type="domain" description="SusD-like N-terminal" evidence="7">
    <location>
        <begin position="102"/>
        <end position="225"/>
    </location>
</feature>
<protein>
    <submittedName>
        <fullName evidence="8">RagB/SusD family nutrient uptake outer membrane protein</fullName>
    </submittedName>
</protein>
<feature type="domain" description="RagB/SusD" evidence="6">
    <location>
        <begin position="316"/>
        <end position="589"/>
    </location>
</feature>
<dbReference type="Gene3D" id="1.25.40.390">
    <property type="match status" value="1"/>
</dbReference>
<dbReference type="SUPFAM" id="SSF48452">
    <property type="entry name" value="TPR-like"/>
    <property type="match status" value="1"/>
</dbReference>
<comment type="subcellular location">
    <subcellularLocation>
        <location evidence="1">Cell outer membrane</location>
    </subcellularLocation>
</comment>